<dbReference type="Pfam" id="PF14559">
    <property type="entry name" value="TPR_19"/>
    <property type="match status" value="1"/>
</dbReference>
<reference evidence="1" key="2">
    <citation type="journal article" date="2013" name="Mar. Genomics">
        <title>Expression of sulfatases in Rhodopirellula baltica and the diversity of sulfatases in the genus Rhodopirellula.</title>
        <authorList>
            <person name="Wegner C.E."/>
            <person name="Richter-Heitmann T."/>
            <person name="Klindworth A."/>
            <person name="Klockow C."/>
            <person name="Richter M."/>
            <person name="Achstetter T."/>
            <person name="Glockner F.O."/>
            <person name="Harder J."/>
        </authorList>
    </citation>
    <scope>NUCLEOTIDE SEQUENCE [LARGE SCALE GENOMIC DNA]</scope>
    <source>
        <strain evidence="1">6C</strain>
    </source>
</reference>
<dbReference type="PATRIC" id="fig|1263867.3.peg.3564"/>
<protein>
    <submittedName>
        <fullName evidence="1">Repeat-containing protein</fullName>
    </submittedName>
</protein>
<dbReference type="InterPro" id="IPR011990">
    <property type="entry name" value="TPR-like_helical_dom_sf"/>
</dbReference>
<dbReference type="Proteomes" id="UP000011529">
    <property type="component" value="Unassembled WGS sequence"/>
</dbReference>
<reference evidence="1" key="1">
    <citation type="submission" date="2012-11" db="EMBL/GenBank/DDBJ databases">
        <title>Permanent draft genomes of Rhodopirellula europaea strain SH398 and 6C.</title>
        <authorList>
            <person name="Richter M."/>
            <person name="Richter-Heitmann T."/>
            <person name="Frank C."/>
            <person name="Harder J."/>
            <person name="Glockner F.O."/>
        </authorList>
    </citation>
    <scope>NUCLEOTIDE SEQUENCE</scope>
    <source>
        <strain evidence="1">6C</strain>
    </source>
</reference>
<name>M2AFP4_9BACT</name>
<gene>
    <name evidence="1" type="ORF">RE6C_03334</name>
</gene>
<comment type="caution">
    <text evidence="1">The sequence shown here is derived from an EMBL/GenBank/DDBJ whole genome shotgun (WGS) entry which is preliminary data.</text>
</comment>
<dbReference type="Gene3D" id="1.25.40.10">
    <property type="entry name" value="Tetratricopeptide repeat domain"/>
    <property type="match status" value="1"/>
</dbReference>
<accession>M2AFP4</accession>
<sequence length="156" mass="17222">MNLHDDDGLGGNLVCVTCDDGPLDAPESAAVSGVACPFQSTERWSFMSRREKIEAMLADDPTDTFLRYSLAMEYRSEGDHETSLVKLRELFTDDPPYVPAFFMAAQQLVDLGRIDEARSILRDGIEQARTQNDSHAAAEMSELLSSIGMLGEDDDL</sequence>
<keyword evidence="2" id="KW-1185">Reference proteome</keyword>
<evidence type="ECO:0000313" key="2">
    <source>
        <dbReference type="Proteomes" id="UP000011529"/>
    </source>
</evidence>
<dbReference type="EMBL" id="ANMO01000148">
    <property type="protein sequence ID" value="EMB15940.1"/>
    <property type="molecule type" value="Genomic_DNA"/>
</dbReference>
<dbReference type="SUPFAM" id="SSF48452">
    <property type="entry name" value="TPR-like"/>
    <property type="match status" value="1"/>
</dbReference>
<organism evidence="1 2">
    <name type="scientific">Rhodopirellula europaea 6C</name>
    <dbReference type="NCBI Taxonomy" id="1263867"/>
    <lineage>
        <taxon>Bacteria</taxon>
        <taxon>Pseudomonadati</taxon>
        <taxon>Planctomycetota</taxon>
        <taxon>Planctomycetia</taxon>
        <taxon>Pirellulales</taxon>
        <taxon>Pirellulaceae</taxon>
        <taxon>Rhodopirellula</taxon>
    </lineage>
</organism>
<proteinExistence type="predicted"/>
<evidence type="ECO:0000313" key="1">
    <source>
        <dbReference type="EMBL" id="EMB15940.1"/>
    </source>
</evidence>
<dbReference type="AlphaFoldDB" id="M2AFP4"/>